<dbReference type="PANTHER" id="PTHR37298">
    <property type="entry name" value="UPF0111 PROTEIN YKAA"/>
    <property type="match status" value="1"/>
</dbReference>
<dbReference type="InterPro" id="IPR038078">
    <property type="entry name" value="PhoU-like_sf"/>
</dbReference>
<reference evidence="2 3" key="1">
    <citation type="submission" date="2019-09" db="EMBL/GenBank/DDBJ databases">
        <title>The complete genome of Methanoplanus sp. FWC-SCC4.</title>
        <authorList>
            <person name="Chen S.-C."/>
            <person name="Zhou Y.-Z."/>
            <person name="Lai M.-C."/>
        </authorList>
    </citation>
    <scope>NUCLEOTIDE SEQUENCE [LARGE SCALE GENOMIC DNA]</scope>
    <source>
        <strain evidence="2 3">FWC-SCC4</strain>
    </source>
</reference>
<sequence length="209" mass="24461">MGLKDWLVPQDKLFFDLFEEQAETVNKAANHLYYMVQNFDDVKNKCHKMKTYEHKGDDITHSIYQLLNRSFITPIEPEEISRLASGLDDIIDHIDDTARQMYFYDLDETDEYMIELTRLILAQSEELQKAIYGIRDLKHPKVIEEHCIEINRLENLADDVLGHAIQELFTTDDALRIIKRKDIYETLEIATDKCEEVANVLGDIAIRHS</sequence>
<dbReference type="RefSeq" id="WP_317135873.1">
    <property type="nucleotide sequence ID" value="NZ_CP043875.1"/>
</dbReference>
<dbReference type="InterPro" id="IPR018445">
    <property type="entry name" value="Put_Phosphate_transp_reg"/>
</dbReference>
<dbReference type="GeneID" id="85229893"/>
<dbReference type="Gene3D" id="1.20.58.220">
    <property type="entry name" value="Phosphate transport system protein phou homolog 2, domain 2"/>
    <property type="match status" value="1"/>
</dbReference>
<accession>A0AA97I2N1</accession>
<dbReference type="Proteomes" id="UP001301797">
    <property type="component" value="Chromosome"/>
</dbReference>
<dbReference type="EMBL" id="CP043875">
    <property type="protein sequence ID" value="WOF16455.1"/>
    <property type="molecule type" value="Genomic_DNA"/>
</dbReference>
<proteinExistence type="inferred from homology"/>
<dbReference type="InterPro" id="IPR052912">
    <property type="entry name" value="UPF0111_domain"/>
</dbReference>
<dbReference type="AlphaFoldDB" id="A0AA97I2N1"/>
<organism evidence="2 3">
    <name type="scientific">Methanochimaera problematica</name>
    <dbReference type="NCBI Taxonomy" id="2609417"/>
    <lineage>
        <taxon>Archaea</taxon>
        <taxon>Methanobacteriati</taxon>
        <taxon>Methanobacteriota</taxon>
        <taxon>Stenosarchaea group</taxon>
        <taxon>Methanomicrobia</taxon>
        <taxon>Methanomicrobiales</taxon>
        <taxon>Methanomicrobiaceae</taxon>
        <taxon>Methanochimaera</taxon>
    </lineage>
</organism>
<name>A0AA97I2N1_9EURY</name>
<evidence type="ECO:0000313" key="3">
    <source>
        <dbReference type="Proteomes" id="UP001301797"/>
    </source>
</evidence>
<gene>
    <name evidence="2" type="ORF">F1737_06945</name>
</gene>
<evidence type="ECO:0000256" key="1">
    <source>
        <dbReference type="ARBA" id="ARBA00008591"/>
    </source>
</evidence>
<comment type="similarity">
    <text evidence="1">Belongs to the UPF0111 family.</text>
</comment>
<dbReference type="PANTHER" id="PTHR37298:SF1">
    <property type="entry name" value="UPF0111 PROTEIN YKAA"/>
    <property type="match status" value="1"/>
</dbReference>
<keyword evidence="3" id="KW-1185">Reference proteome</keyword>
<protein>
    <submittedName>
        <fullName evidence="2">DUF47 family protein</fullName>
    </submittedName>
</protein>
<dbReference type="KEGG" id="mefw:F1737_06945"/>
<evidence type="ECO:0000313" key="2">
    <source>
        <dbReference type="EMBL" id="WOF16455.1"/>
    </source>
</evidence>
<dbReference type="Pfam" id="PF01865">
    <property type="entry name" value="PhoU_div"/>
    <property type="match status" value="1"/>
</dbReference>